<dbReference type="Pfam" id="PF17863">
    <property type="entry name" value="AAA_lid_2"/>
    <property type="match status" value="1"/>
</dbReference>
<gene>
    <name evidence="2" type="primary">ravA_1</name>
    <name evidence="2" type="ORF">HDIA_1037</name>
</gene>
<dbReference type="Gene3D" id="3.40.50.300">
    <property type="entry name" value="P-loop containing nucleotide triphosphate hydrolases"/>
    <property type="match status" value="1"/>
</dbReference>
<dbReference type="InterPro" id="IPR011703">
    <property type="entry name" value="ATPase_AAA-3"/>
</dbReference>
<evidence type="ECO:0000313" key="2">
    <source>
        <dbReference type="EMBL" id="SON54578.1"/>
    </source>
</evidence>
<dbReference type="AlphaFoldDB" id="A0A2C9D342"/>
<evidence type="ECO:0000259" key="1">
    <source>
        <dbReference type="SMART" id="SM00382"/>
    </source>
</evidence>
<dbReference type="CDD" id="cd00009">
    <property type="entry name" value="AAA"/>
    <property type="match status" value="1"/>
</dbReference>
<dbReference type="EMBL" id="LT960614">
    <property type="protein sequence ID" value="SON54578.1"/>
    <property type="molecule type" value="Genomic_DNA"/>
</dbReference>
<name>A0A2C9D342_9HYPH</name>
<dbReference type="Proteomes" id="UP000223606">
    <property type="component" value="Chromosome 1"/>
</dbReference>
<dbReference type="InterPro" id="IPR027417">
    <property type="entry name" value="P-loop_NTPase"/>
</dbReference>
<dbReference type="Pfam" id="PF07726">
    <property type="entry name" value="AAA_3"/>
    <property type="match status" value="1"/>
</dbReference>
<protein>
    <submittedName>
        <fullName evidence="2">ATPase RavA</fullName>
        <ecNumber evidence="2">3.6.3.-</ecNumber>
    </submittedName>
</protein>
<dbReference type="InterPro" id="IPR003593">
    <property type="entry name" value="AAA+_ATPase"/>
</dbReference>
<dbReference type="PANTHER" id="PTHR42759:SF1">
    <property type="entry name" value="MAGNESIUM-CHELATASE SUBUNIT CHLD"/>
    <property type="match status" value="1"/>
</dbReference>
<dbReference type="EC" id="3.6.3.-" evidence="2"/>
<sequence length="333" mass="35994">MRMEATGAASPGGRDFAARQRIVDLGHAVEEGLIGRTTLVERLLIALLTGGHLLIEGAPGLAKTRAVKRLADGLDCSFARIQCTPDLMPADLTGTQVFRPERGDFEFVPGPVFHSLVLVDEINRAPPKVQSALLEAMAEQQVTAGNTTHPLPRPFVVVATQNSIEHEGTFPLPEAQLDRFQMHVLVGMPDAASERAIIDLVESETQGQTPPIPHSLDHDAIFAAQAEAATVHLAPALKDYIVRLVMATREDDPAPDVRRLIEHPVSPRGTLALAQAVKARAYLKGRDYGIPDDVAELAPDILAHRLVPTWRATADGETARSLIDRLLAIVKPL</sequence>
<evidence type="ECO:0000313" key="3">
    <source>
        <dbReference type="Proteomes" id="UP000223606"/>
    </source>
</evidence>
<dbReference type="PANTHER" id="PTHR42759">
    <property type="entry name" value="MOXR FAMILY PROTEIN"/>
    <property type="match status" value="1"/>
</dbReference>
<organism evidence="2 3">
    <name type="scientific">Hartmannibacter diazotrophicus</name>
    <dbReference type="NCBI Taxonomy" id="1482074"/>
    <lineage>
        <taxon>Bacteria</taxon>
        <taxon>Pseudomonadati</taxon>
        <taxon>Pseudomonadota</taxon>
        <taxon>Alphaproteobacteria</taxon>
        <taxon>Hyphomicrobiales</taxon>
        <taxon>Pleomorphomonadaceae</taxon>
        <taxon>Hartmannibacter</taxon>
    </lineage>
</organism>
<accession>A0A2C9D342</accession>
<dbReference type="SMART" id="SM00382">
    <property type="entry name" value="AAA"/>
    <property type="match status" value="1"/>
</dbReference>
<dbReference type="PIRSF" id="PIRSF002849">
    <property type="entry name" value="AAA_ATPase_chaperone_MoxR_prd"/>
    <property type="match status" value="1"/>
</dbReference>
<keyword evidence="3" id="KW-1185">Reference proteome</keyword>
<reference evidence="3" key="1">
    <citation type="submission" date="2017-09" db="EMBL/GenBank/DDBJ databases">
        <title>Genome sequence of Nannocystis excedens DSM 71.</title>
        <authorList>
            <person name="Blom J."/>
        </authorList>
    </citation>
    <scope>NUCLEOTIDE SEQUENCE [LARGE SCALE GENOMIC DNA]</scope>
    <source>
        <strain evidence="3">type strain: E19</strain>
    </source>
</reference>
<dbReference type="InterPro" id="IPR050764">
    <property type="entry name" value="CbbQ/NirQ/NorQ/GpvN"/>
</dbReference>
<dbReference type="GO" id="GO:0005524">
    <property type="term" value="F:ATP binding"/>
    <property type="evidence" value="ECO:0007669"/>
    <property type="project" value="InterPro"/>
</dbReference>
<dbReference type="InterPro" id="IPR041628">
    <property type="entry name" value="ChlI/MoxR_AAA_lid"/>
</dbReference>
<proteinExistence type="predicted"/>
<dbReference type="KEGG" id="hdi:HDIA_1037"/>
<dbReference type="Gene3D" id="1.10.8.80">
    <property type="entry name" value="Magnesium chelatase subunit I, C-Terminal domain"/>
    <property type="match status" value="1"/>
</dbReference>
<feature type="domain" description="AAA+ ATPase" evidence="1">
    <location>
        <begin position="49"/>
        <end position="190"/>
    </location>
</feature>
<dbReference type="GO" id="GO:0016887">
    <property type="term" value="F:ATP hydrolysis activity"/>
    <property type="evidence" value="ECO:0007669"/>
    <property type="project" value="InterPro"/>
</dbReference>
<dbReference type="SUPFAM" id="SSF52540">
    <property type="entry name" value="P-loop containing nucleoside triphosphate hydrolases"/>
    <property type="match status" value="1"/>
</dbReference>
<keyword evidence="2" id="KW-0378">Hydrolase</keyword>